<dbReference type="Pfam" id="PF00106">
    <property type="entry name" value="adh_short"/>
    <property type="match status" value="1"/>
</dbReference>
<keyword evidence="3" id="KW-0812">Transmembrane</keyword>
<dbReference type="Gene3D" id="3.40.50.720">
    <property type="entry name" value="NAD(P)-binding Rossmann-like Domain"/>
    <property type="match status" value="1"/>
</dbReference>
<dbReference type="InterPro" id="IPR057326">
    <property type="entry name" value="KR_dom"/>
</dbReference>
<sequence>MWTWFKINWSLLVLVFLGECLLLLVLMAVIRLLLSLWRLPRKDLRDKAILITGCDTGFGKLLALRLEKVGWGRVFAACLTKTGVENLSAMKMTERLIPLIIDVRERSAILNALTYVYSLCPQGLFALVNNAGVLRNGYFEMVPFEEWQLHFDVNVLGNVRITKAFLPLLRKAHGRVVTVSSICGRVGMPALSAYSASKYATEGFAECLRRELKPWGVQVVLVEPGLMKTPLYTGCSPQRAEALWEESEAEVKSSHGKEFVQSSTMQLKSYVDQAGADPALAVRALEAALTSRYPRHRYPVGWDAWVLTWVSNMPTFLQDLFFEATMPPPIPAALSPVSNLATPSPRPFFRLLTPRFSLRTATRSPTPPPPSQAPPSFMALIPSMDSPDDTHTSSRGRDRDRDGSTHTHRHDKERGERERERDERKQPQSQSQSQVNYWGDRSTQADSLASIDKKWE</sequence>
<dbReference type="InterPro" id="IPR020904">
    <property type="entry name" value="Sc_DH/Rdtase_CS"/>
</dbReference>
<feature type="region of interest" description="Disordered" evidence="2">
    <location>
        <begin position="359"/>
        <end position="456"/>
    </location>
</feature>
<feature type="compositionally biased region" description="Polar residues" evidence="2">
    <location>
        <begin position="427"/>
        <end position="447"/>
    </location>
</feature>
<dbReference type="PANTHER" id="PTHR43313">
    <property type="entry name" value="SHORT-CHAIN DEHYDROGENASE/REDUCTASE FAMILY 9C"/>
    <property type="match status" value="1"/>
</dbReference>
<dbReference type="InParanoid" id="A0A0G4ETB0"/>
<dbReference type="OMA" id="FFDAYHD"/>
<dbReference type="PRINTS" id="PR00081">
    <property type="entry name" value="GDHRDH"/>
</dbReference>
<evidence type="ECO:0000313" key="5">
    <source>
        <dbReference type="EMBL" id="CEM01678.1"/>
    </source>
</evidence>
<reference evidence="5 6" key="1">
    <citation type="submission" date="2014-11" db="EMBL/GenBank/DDBJ databases">
        <authorList>
            <person name="Zhu J."/>
            <person name="Qi W."/>
            <person name="Song R."/>
        </authorList>
    </citation>
    <scope>NUCLEOTIDE SEQUENCE [LARGE SCALE GENOMIC DNA]</scope>
</reference>
<dbReference type="Proteomes" id="UP000041254">
    <property type="component" value="Unassembled WGS sequence"/>
</dbReference>
<keyword evidence="3" id="KW-1133">Transmembrane helix</keyword>
<keyword evidence="3" id="KW-0472">Membrane</keyword>
<dbReference type="GO" id="GO:0016491">
    <property type="term" value="F:oxidoreductase activity"/>
    <property type="evidence" value="ECO:0007669"/>
    <property type="project" value="TreeGrafter"/>
</dbReference>
<proteinExistence type="inferred from homology"/>
<keyword evidence="6" id="KW-1185">Reference proteome</keyword>
<protein>
    <recommendedName>
        <fullName evidence="4">Ketoreductase domain-containing protein</fullName>
    </recommendedName>
</protein>
<evidence type="ECO:0000259" key="4">
    <source>
        <dbReference type="SMART" id="SM00822"/>
    </source>
</evidence>
<gene>
    <name evidence="5" type="ORF">Vbra_13268</name>
</gene>
<accession>A0A0G4ETB0</accession>
<feature type="domain" description="Ketoreductase" evidence="4">
    <location>
        <begin position="47"/>
        <end position="225"/>
    </location>
</feature>
<dbReference type="PROSITE" id="PS00061">
    <property type="entry name" value="ADH_SHORT"/>
    <property type="match status" value="1"/>
</dbReference>
<feature type="compositionally biased region" description="Basic and acidic residues" evidence="2">
    <location>
        <begin position="388"/>
        <end position="426"/>
    </location>
</feature>
<feature type="transmembrane region" description="Helical" evidence="3">
    <location>
        <begin position="12"/>
        <end position="34"/>
    </location>
</feature>
<name>A0A0G4ETB0_VITBC</name>
<dbReference type="InterPro" id="IPR036291">
    <property type="entry name" value="NAD(P)-bd_dom_sf"/>
</dbReference>
<dbReference type="VEuPathDB" id="CryptoDB:Vbra_13268"/>
<dbReference type="STRING" id="1169540.A0A0G4ETB0"/>
<comment type="similarity">
    <text evidence="1">Belongs to the short-chain dehydrogenases/reductases (SDR) family.</text>
</comment>
<dbReference type="SUPFAM" id="SSF51735">
    <property type="entry name" value="NAD(P)-binding Rossmann-fold domains"/>
    <property type="match status" value="1"/>
</dbReference>
<dbReference type="SMART" id="SM00822">
    <property type="entry name" value="PKS_KR"/>
    <property type="match status" value="1"/>
</dbReference>
<dbReference type="PANTHER" id="PTHR43313:SF1">
    <property type="entry name" value="3BETA-HYDROXYSTEROID DEHYDROGENASE DHS-16"/>
    <property type="match status" value="1"/>
</dbReference>
<evidence type="ECO:0000256" key="2">
    <source>
        <dbReference type="SAM" id="MobiDB-lite"/>
    </source>
</evidence>
<dbReference type="InterPro" id="IPR002347">
    <property type="entry name" value="SDR_fam"/>
</dbReference>
<dbReference type="GO" id="GO:0008202">
    <property type="term" value="P:steroid metabolic process"/>
    <property type="evidence" value="ECO:0007669"/>
    <property type="project" value="TreeGrafter"/>
</dbReference>
<evidence type="ECO:0000313" key="6">
    <source>
        <dbReference type="Proteomes" id="UP000041254"/>
    </source>
</evidence>
<organism evidence="5 6">
    <name type="scientific">Vitrella brassicaformis (strain CCMP3155)</name>
    <dbReference type="NCBI Taxonomy" id="1169540"/>
    <lineage>
        <taxon>Eukaryota</taxon>
        <taxon>Sar</taxon>
        <taxon>Alveolata</taxon>
        <taxon>Colpodellida</taxon>
        <taxon>Vitrellaceae</taxon>
        <taxon>Vitrella</taxon>
    </lineage>
</organism>
<dbReference type="PhylomeDB" id="A0A0G4ETB0"/>
<dbReference type="OrthoDB" id="1274115at2759"/>
<evidence type="ECO:0000256" key="3">
    <source>
        <dbReference type="SAM" id="Phobius"/>
    </source>
</evidence>
<dbReference type="EMBL" id="CDMY01000307">
    <property type="protein sequence ID" value="CEM01678.1"/>
    <property type="molecule type" value="Genomic_DNA"/>
</dbReference>
<dbReference type="PRINTS" id="PR00080">
    <property type="entry name" value="SDRFAMILY"/>
</dbReference>
<evidence type="ECO:0000256" key="1">
    <source>
        <dbReference type="RuleBase" id="RU000363"/>
    </source>
</evidence>
<dbReference type="AlphaFoldDB" id="A0A0G4ETB0"/>